<sequence>MLRDLASSWAALCCRCSRQRLTAAMSCQVDSETKRPALLMLSKRSTEMKPSIFPTSSRRAVASSK</sequence>
<protein>
    <submittedName>
        <fullName evidence="1">Uncharacterized protein</fullName>
    </submittedName>
</protein>
<gene>
    <name evidence="1" type="ORF">METZ01_LOCUS224192</name>
</gene>
<evidence type="ECO:0000313" key="1">
    <source>
        <dbReference type="EMBL" id="SVB71338.1"/>
    </source>
</evidence>
<name>A0A382G7Y1_9ZZZZ</name>
<dbReference type="AlphaFoldDB" id="A0A382G7Y1"/>
<accession>A0A382G7Y1</accession>
<dbReference type="EMBL" id="UINC01054065">
    <property type="protein sequence ID" value="SVB71338.1"/>
    <property type="molecule type" value="Genomic_DNA"/>
</dbReference>
<reference evidence="1" key="1">
    <citation type="submission" date="2018-05" db="EMBL/GenBank/DDBJ databases">
        <authorList>
            <person name="Lanie J.A."/>
            <person name="Ng W.-L."/>
            <person name="Kazmierczak K.M."/>
            <person name="Andrzejewski T.M."/>
            <person name="Davidsen T.M."/>
            <person name="Wayne K.J."/>
            <person name="Tettelin H."/>
            <person name="Glass J.I."/>
            <person name="Rusch D."/>
            <person name="Podicherti R."/>
            <person name="Tsui H.-C.T."/>
            <person name="Winkler M.E."/>
        </authorList>
    </citation>
    <scope>NUCLEOTIDE SEQUENCE</scope>
</reference>
<organism evidence="1">
    <name type="scientific">marine metagenome</name>
    <dbReference type="NCBI Taxonomy" id="408172"/>
    <lineage>
        <taxon>unclassified sequences</taxon>
        <taxon>metagenomes</taxon>
        <taxon>ecological metagenomes</taxon>
    </lineage>
</organism>
<proteinExistence type="predicted"/>